<gene>
    <name evidence="3" type="ORF">RGB73_16250</name>
</gene>
<dbReference type="PANTHER" id="PTHR24096">
    <property type="entry name" value="LONG-CHAIN-FATTY-ACID--COA LIGASE"/>
    <property type="match status" value="1"/>
</dbReference>
<dbReference type="InterPro" id="IPR045851">
    <property type="entry name" value="AMP-bd_C_sf"/>
</dbReference>
<proteinExistence type="predicted"/>
<dbReference type="Proteomes" id="UP001256827">
    <property type="component" value="Chromosome"/>
</dbReference>
<sequence>MNSFFTVYLKGIIPISALFFDDNYLDSVQRILQEVDSIKLAVCIQPKKETEYVSYESFIESRTTSEPDSDMEDEDIHSIYFTSGTTGTPKGVMRTHASNMAMAIEFAFLLHIFPNHTCNWLYTLPISSSSFYGLAISAFLVGGKVVLLKDFHAEECMRLLVNEQITHTLLASTAWDILLDYVEDFSKYDLSHMKHALWGGMTIPEWTVSQLELRGFPVPVGGSYGLTESPGATLNANPTVRKSKSAGKLTPSMEIRIADENGKEVQRGQVGEIAVRGPVLMNGYYNNKELTEATIVDGWFRTGDCGFFDEDGELFVVDRIKDMIVSGGENIYPTEVENVIAGLSTVREVAIIGVPDKKWGQSVLAYVVPEKQATLIKEDIVEHCRKFLASYKKPKHVVFIEEIPKNLMGKFDKIQLLKMWQATNSETLSSQ</sequence>
<dbReference type="InterPro" id="IPR025110">
    <property type="entry name" value="AMP-bd_C"/>
</dbReference>
<reference evidence="3 4" key="1">
    <citation type="submission" date="2023-09" db="EMBL/GenBank/DDBJ databases">
        <title>Complete Genome and Methylome dissection of Bacillus brevis NEB573 original source of BbsI restriction endonuclease.</title>
        <authorList>
            <person name="Fomenkov A."/>
            <person name="Roberts R.D."/>
        </authorList>
    </citation>
    <scope>NUCLEOTIDE SEQUENCE [LARGE SCALE GENOMIC DNA]</scope>
    <source>
        <strain evidence="3 4">NEB573</strain>
    </source>
</reference>
<dbReference type="RefSeq" id="WP_310763568.1">
    <property type="nucleotide sequence ID" value="NZ_CP134050.1"/>
</dbReference>
<evidence type="ECO:0000313" key="4">
    <source>
        <dbReference type="Proteomes" id="UP001256827"/>
    </source>
</evidence>
<dbReference type="PANTHER" id="PTHR24096:SF267">
    <property type="entry name" value="MALONATE--COA LIGASE ACSF3, MITOCHONDRIAL"/>
    <property type="match status" value="1"/>
</dbReference>
<dbReference type="Pfam" id="PF00501">
    <property type="entry name" value="AMP-binding"/>
    <property type="match status" value="1"/>
</dbReference>
<dbReference type="InterPro" id="IPR042099">
    <property type="entry name" value="ANL_N_sf"/>
</dbReference>
<evidence type="ECO:0000313" key="3">
    <source>
        <dbReference type="EMBL" id="WNC12291.1"/>
    </source>
</evidence>
<dbReference type="InterPro" id="IPR000873">
    <property type="entry name" value="AMP-dep_synth/lig_dom"/>
</dbReference>
<feature type="domain" description="AMP-dependent synthetase/ligase" evidence="1">
    <location>
        <begin position="18"/>
        <end position="285"/>
    </location>
</feature>
<keyword evidence="4" id="KW-1185">Reference proteome</keyword>
<feature type="domain" description="AMP-binding enzyme C-terminal" evidence="2">
    <location>
        <begin position="335"/>
        <end position="410"/>
    </location>
</feature>
<accession>A0ABY9SZ44</accession>
<organism evidence="3 4">
    <name type="scientific">Brevibacillus brevis</name>
    <name type="common">Bacillus brevis</name>
    <dbReference type="NCBI Taxonomy" id="1393"/>
    <lineage>
        <taxon>Bacteria</taxon>
        <taxon>Bacillati</taxon>
        <taxon>Bacillota</taxon>
        <taxon>Bacilli</taxon>
        <taxon>Bacillales</taxon>
        <taxon>Paenibacillaceae</taxon>
        <taxon>Brevibacillus</taxon>
    </lineage>
</organism>
<dbReference type="InterPro" id="IPR020845">
    <property type="entry name" value="AMP-binding_CS"/>
</dbReference>
<evidence type="ECO:0000259" key="2">
    <source>
        <dbReference type="Pfam" id="PF13193"/>
    </source>
</evidence>
<protein>
    <submittedName>
        <fullName evidence="3">AMP-binding protein</fullName>
    </submittedName>
</protein>
<dbReference type="PROSITE" id="PS00455">
    <property type="entry name" value="AMP_BINDING"/>
    <property type="match status" value="1"/>
</dbReference>
<name>A0ABY9SZ44_BREBE</name>
<dbReference type="Gene3D" id="3.30.300.30">
    <property type="match status" value="1"/>
</dbReference>
<evidence type="ECO:0000259" key="1">
    <source>
        <dbReference type="Pfam" id="PF00501"/>
    </source>
</evidence>
<dbReference type="Gene3D" id="3.40.50.12780">
    <property type="entry name" value="N-terminal domain of ligase-like"/>
    <property type="match status" value="1"/>
</dbReference>
<dbReference type="Pfam" id="PF13193">
    <property type="entry name" value="AMP-binding_C"/>
    <property type="match status" value="1"/>
</dbReference>
<dbReference type="EMBL" id="CP134050">
    <property type="protein sequence ID" value="WNC12291.1"/>
    <property type="molecule type" value="Genomic_DNA"/>
</dbReference>
<dbReference type="SUPFAM" id="SSF56801">
    <property type="entry name" value="Acetyl-CoA synthetase-like"/>
    <property type="match status" value="1"/>
</dbReference>